<comment type="caution">
    <text evidence="1">The sequence shown here is derived from an EMBL/GenBank/DDBJ whole genome shotgun (WGS) entry which is preliminary data.</text>
</comment>
<reference evidence="1 2" key="1">
    <citation type="submission" date="2018-05" db="EMBL/GenBank/DDBJ databases">
        <title>Genomic Encyclopedia of Type Strains, Phase IV (KMG-V): Genome sequencing to study the core and pangenomes of soil and plant-associated prokaryotes.</title>
        <authorList>
            <person name="Whitman W."/>
        </authorList>
    </citation>
    <scope>NUCLEOTIDE SEQUENCE [LARGE SCALE GENOMIC DNA]</scope>
    <source>
        <strain evidence="1 2">SCZa-39</strain>
    </source>
</reference>
<dbReference type="EMBL" id="QEOB01000042">
    <property type="protein sequence ID" value="PVX61246.1"/>
    <property type="molecule type" value="Genomic_DNA"/>
</dbReference>
<protein>
    <submittedName>
        <fullName evidence="1">Uncharacterized protein</fullName>
    </submittedName>
</protein>
<evidence type="ECO:0000313" key="1">
    <source>
        <dbReference type="EMBL" id="PVX61246.1"/>
    </source>
</evidence>
<evidence type="ECO:0000313" key="2">
    <source>
        <dbReference type="Proteomes" id="UP000245712"/>
    </source>
</evidence>
<dbReference type="Proteomes" id="UP000245712">
    <property type="component" value="Unassembled WGS sequence"/>
</dbReference>
<dbReference type="RefSeq" id="WP_116614976.1">
    <property type="nucleotide sequence ID" value="NZ_QEOB01000042.1"/>
</dbReference>
<organism evidence="1 2">
    <name type="scientific">Paraburkholderia unamae</name>
    <dbReference type="NCBI Taxonomy" id="219649"/>
    <lineage>
        <taxon>Bacteria</taxon>
        <taxon>Pseudomonadati</taxon>
        <taxon>Pseudomonadota</taxon>
        <taxon>Betaproteobacteria</taxon>
        <taxon>Burkholderiales</taxon>
        <taxon>Burkholderiaceae</taxon>
        <taxon>Paraburkholderia</taxon>
    </lineage>
</organism>
<keyword evidence="2" id="KW-1185">Reference proteome</keyword>
<accession>A0ABX5K6T5</accession>
<gene>
    <name evidence="1" type="ORF">C7402_14237</name>
</gene>
<name>A0ABX5K6T5_9BURK</name>
<proteinExistence type="predicted"/>
<sequence length="99" mass="9598">MTIASFAPTATINLAIGTTSANVQLPSTGSPTAALVTNPGEHLAFVQLGTSNTVAASTTTSIAVPPFPAPPVALTLGANTWIAGISLAGVGNLNIAVGS</sequence>